<keyword evidence="1 2" id="KW-0175">Coiled coil</keyword>
<proteinExistence type="predicted"/>
<dbReference type="Pfam" id="PF24918">
    <property type="entry name" value="NET2A_C"/>
    <property type="match status" value="1"/>
</dbReference>
<dbReference type="Pfam" id="PF07765">
    <property type="entry name" value="KIP1"/>
    <property type="match status" value="1"/>
</dbReference>
<sequence>MLQRAASNAYSWWLASHIRTKQSKWLEQSLQDMEEKVASMLKLIEEDGDSFRKRAEMYYKKRPELINFVEETYRAYRALAERYDHISTELQNANNTLASCFPDQVAFSDDEDDYASPRIPRRPTERLKPSNIPKVPEGSPKYLKGLITSATKKLQPNKATKAVPTSTVPKSGISKEAGLVKIDKLQKQILILQTEKEFMKSSYESGLAKYWEIDKEIVEMQNKIGNLQDEFGAGNVIEDDEARTLMSATALKSCQETLAKLQENHERLVEEAEVECERIKDARQKLRSIKQEALPDEVGREKPPVEDEPVKAQEKLESTDQEGSRVSQDMKDMETLHEKIKEHFEVKFSQALDVSGMVEKIDELVNKVVSLETAFSSQTVLMHRLRTESHELQVQIQTLEDNKATLIDDKNNLSKKLKEKEEKLWELQDLNQSLKDQNNNLQTHFTEAQCNLEHLSEKLQGVKLNVELEVTGALTGKKSSQVEAKPNREMIPSDDFKKPDNVISNEELKVVQVEEELKAPAEVMSQKDEQENGKKPTNSHDKEQVVKAEEEVLVPIEAKSQDEIDEQECLKNPTDGSEKVQVLKAEEDVNVSGSLKNEKESLVEVGSTKGIEVGQSNLKQDDVSTKGLDVNMERKDKTSRSYGEGAHSGLHRRSKGYQEVILHDNIDWQAPSFKVVSPVFSESGEQETMEEDEPNWKQMFLNGVEGREKTLLGEYTSVLRSLKEMKRKFSELETNNQNNIFEFTLQLKELKSSNAKKDEEIRSLCKKLSLSQVGASENNHLDHHQFKDNQPVDPVVTSERAAVTETIILLPGEKEVKEETKLIFIDEAQTISPIEEKLRMSIDELLEENLDFWLRFSTSFGHIKKFETSVKDLLSEASKLEERKKQEGSSTGKYFLKSDARPIYKHLREIQTELTVWLEKSVILKEELKNRFSSLCDIQEEITRDLKNSAEDDDFKFTSYQAAKFQGEVLNMKQENNKVADELQAGIDHITTLQLEVERTLAKLNEDFGLSETKNHPDQLQHLESRSRVPLRSFIFGVKAKKQKNKILSCVPPALNKKYNELKSGYK</sequence>
<dbReference type="InterPro" id="IPR011684">
    <property type="entry name" value="NAB"/>
</dbReference>
<dbReference type="GO" id="GO:0003779">
    <property type="term" value="F:actin binding"/>
    <property type="evidence" value="ECO:0007669"/>
    <property type="project" value="InterPro"/>
</dbReference>
<feature type="region of interest" description="Disordered" evidence="3">
    <location>
        <begin position="521"/>
        <end position="545"/>
    </location>
</feature>
<dbReference type="PANTHER" id="PTHR31631">
    <property type="entry name" value="PROTEIN NETWORKED 2D"/>
    <property type="match status" value="1"/>
</dbReference>
<dbReference type="PANTHER" id="PTHR31631:SF0">
    <property type="entry name" value="PROTEIN NETWORKED 2D"/>
    <property type="match status" value="1"/>
</dbReference>
<keyword evidence="6" id="KW-1185">Reference proteome</keyword>
<feature type="region of interest" description="Disordered" evidence="3">
    <location>
        <begin position="111"/>
        <end position="135"/>
    </location>
</feature>
<reference evidence="5 6" key="1">
    <citation type="journal article" date="2021" name="Commun. Biol.">
        <title>The genome of Shorea leprosula (Dipterocarpaceae) highlights the ecological relevance of drought in aseasonal tropical rainforests.</title>
        <authorList>
            <person name="Ng K.K.S."/>
            <person name="Kobayashi M.J."/>
            <person name="Fawcett J.A."/>
            <person name="Hatakeyama M."/>
            <person name="Paape T."/>
            <person name="Ng C.H."/>
            <person name="Ang C.C."/>
            <person name="Tnah L.H."/>
            <person name="Lee C.T."/>
            <person name="Nishiyama T."/>
            <person name="Sese J."/>
            <person name="O'Brien M.J."/>
            <person name="Copetti D."/>
            <person name="Mohd Noor M.I."/>
            <person name="Ong R.C."/>
            <person name="Putra M."/>
            <person name="Sireger I.Z."/>
            <person name="Indrioko S."/>
            <person name="Kosugi Y."/>
            <person name="Izuno A."/>
            <person name="Isagi Y."/>
            <person name="Lee S.L."/>
            <person name="Shimizu K.K."/>
        </authorList>
    </citation>
    <scope>NUCLEOTIDE SEQUENCE [LARGE SCALE GENOMIC DNA]</scope>
    <source>
        <strain evidence="5">214</strain>
    </source>
</reference>
<evidence type="ECO:0000256" key="1">
    <source>
        <dbReference type="ARBA" id="ARBA00023054"/>
    </source>
</evidence>
<name>A0AAV5LPQ3_9ROSI</name>
<organism evidence="5 6">
    <name type="scientific">Rubroshorea leprosula</name>
    <dbReference type="NCBI Taxonomy" id="152421"/>
    <lineage>
        <taxon>Eukaryota</taxon>
        <taxon>Viridiplantae</taxon>
        <taxon>Streptophyta</taxon>
        <taxon>Embryophyta</taxon>
        <taxon>Tracheophyta</taxon>
        <taxon>Spermatophyta</taxon>
        <taxon>Magnoliopsida</taxon>
        <taxon>eudicotyledons</taxon>
        <taxon>Gunneridae</taxon>
        <taxon>Pentapetalae</taxon>
        <taxon>rosids</taxon>
        <taxon>malvids</taxon>
        <taxon>Malvales</taxon>
        <taxon>Dipterocarpaceae</taxon>
        <taxon>Rubroshorea</taxon>
    </lineage>
</organism>
<feature type="coiled-coil region" evidence="2">
    <location>
        <begin position="382"/>
        <end position="458"/>
    </location>
</feature>
<dbReference type="InterPro" id="IPR056888">
    <property type="entry name" value="NET2A-D/KIP1-like_dom"/>
</dbReference>
<dbReference type="PROSITE" id="PS51774">
    <property type="entry name" value="NAB"/>
    <property type="match status" value="1"/>
</dbReference>
<comment type="caution">
    <text evidence="5">The sequence shown here is derived from an EMBL/GenBank/DDBJ whole genome shotgun (WGS) entry which is preliminary data.</text>
</comment>
<protein>
    <recommendedName>
        <fullName evidence="4">NAB domain-containing protein</fullName>
    </recommendedName>
</protein>
<feature type="domain" description="NAB" evidence="4">
    <location>
        <begin position="10"/>
        <end position="90"/>
    </location>
</feature>
<evidence type="ECO:0000313" key="5">
    <source>
        <dbReference type="EMBL" id="GKV39376.1"/>
    </source>
</evidence>
<dbReference type="EMBL" id="BPVZ01000134">
    <property type="protein sequence ID" value="GKV39376.1"/>
    <property type="molecule type" value="Genomic_DNA"/>
</dbReference>
<feature type="compositionally biased region" description="Basic and acidic residues" evidence="3">
    <location>
        <begin position="297"/>
        <end position="318"/>
    </location>
</feature>
<dbReference type="Pfam" id="PF25014">
    <property type="entry name" value="NET2A"/>
    <property type="match status" value="1"/>
</dbReference>
<dbReference type="Proteomes" id="UP001054252">
    <property type="component" value="Unassembled WGS sequence"/>
</dbReference>
<gene>
    <name evidence="5" type="ORF">SLEP1_g47155</name>
</gene>
<evidence type="ECO:0000313" key="6">
    <source>
        <dbReference type="Proteomes" id="UP001054252"/>
    </source>
</evidence>
<evidence type="ECO:0000256" key="2">
    <source>
        <dbReference type="SAM" id="Coils"/>
    </source>
</evidence>
<dbReference type="AlphaFoldDB" id="A0AAV5LPQ3"/>
<evidence type="ECO:0000256" key="3">
    <source>
        <dbReference type="SAM" id="MobiDB-lite"/>
    </source>
</evidence>
<evidence type="ECO:0000259" key="4">
    <source>
        <dbReference type="PROSITE" id="PS51774"/>
    </source>
</evidence>
<dbReference type="InterPro" id="IPR056889">
    <property type="entry name" value="NET2A-D/KIP1-like_C"/>
</dbReference>
<accession>A0AAV5LPQ3</accession>
<feature type="region of interest" description="Disordered" evidence="3">
    <location>
        <begin position="290"/>
        <end position="328"/>
    </location>
</feature>